<dbReference type="AlphaFoldDB" id="A0A644TT84"/>
<protein>
    <submittedName>
        <fullName evidence="1">Uncharacterized protein</fullName>
    </submittedName>
</protein>
<organism evidence="1">
    <name type="scientific">bioreactor metagenome</name>
    <dbReference type="NCBI Taxonomy" id="1076179"/>
    <lineage>
        <taxon>unclassified sequences</taxon>
        <taxon>metagenomes</taxon>
        <taxon>ecological metagenomes</taxon>
    </lineage>
</organism>
<comment type="caution">
    <text evidence="1">The sequence shown here is derived from an EMBL/GenBank/DDBJ whole genome shotgun (WGS) entry which is preliminary data.</text>
</comment>
<accession>A0A644TT84</accession>
<name>A0A644TT84_9ZZZZ</name>
<proteinExistence type="predicted"/>
<evidence type="ECO:0000313" key="1">
    <source>
        <dbReference type="EMBL" id="MPL70206.1"/>
    </source>
</evidence>
<dbReference type="EMBL" id="VSSQ01000051">
    <property type="protein sequence ID" value="MPL70206.1"/>
    <property type="molecule type" value="Genomic_DNA"/>
</dbReference>
<gene>
    <name evidence="1" type="ORF">SDC9_15961</name>
</gene>
<reference evidence="1" key="1">
    <citation type="submission" date="2019-08" db="EMBL/GenBank/DDBJ databases">
        <authorList>
            <person name="Kucharzyk K."/>
            <person name="Murdoch R.W."/>
            <person name="Higgins S."/>
            <person name="Loffler F."/>
        </authorList>
    </citation>
    <scope>NUCLEOTIDE SEQUENCE</scope>
</reference>
<sequence>MISILISFNSFSQDKILSKKIVYEVKIMNSRIEQSVKKDSIVYDYLVDKRFWWQTIDTIISQVKSKKLYFKTFERENLVFDSIKKDLQKKYLACFRDTLTDKKLQKLLEEEIRAIKFEEEWTYNPQTMLINKKVIGYNPIITRDSVILQDEDLVPKEFFRFELGWIYPSLKPELKDTLCVVRNIHFTIPIYNKTPYHWWDSHIEPEYSLPYFESYMQKAEQGQIKVYAQPNSTESYTRAEIIKRKQFEMMTTIDTQDIYGNDVPKDTIIKGNYNTDNLDYLRFGDEWYFDIPSSQFVKNVNYLSPMIQIIGMDGGLRGLMPIYYLRRR</sequence>